<reference evidence="1" key="2">
    <citation type="journal article" date="2015" name="Fish Shellfish Immunol.">
        <title>Early steps in the European eel (Anguilla anguilla)-Vibrio vulnificus interaction in the gills: Role of the RtxA13 toxin.</title>
        <authorList>
            <person name="Callol A."/>
            <person name="Pajuelo D."/>
            <person name="Ebbesson L."/>
            <person name="Teles M."/>
            <person name="MacKenzie S."/>
            <person name="Amaro C."/>
        </authorList>
    </citation>
    <scope>NUCLEOTIDE SEQUENCE</scope>
</reference>
<evidence type="ECO:0000313" key="1">
    <source>
        <dbReference type="EMBL" id="JAH89273.1"/>
    </source>
</evidence>
<dbReference type="EMBL" id="GBXM01019304">
    <property type="protein sequence ID" value="JAH89273.1"/>
    <property type="molecule type" value="Transcribed_RNA"/>
</dbReference>
<reference evidence="1" key="1">
    <citation type="submission" date="2014-11" db="EMBL/GenBank/DDBJ databases">
        <authorList>
            <person name="Amaro Gonzalez C."/>
        </authorList>
    </citation>
    <scope>NUCLEOTIDE SEQUENCE</scope>
</reference>
<dbReference type="AlphaFoldDB" id="A0A0E9WIJ0"/>
<proteinExistence type="predicted"/>
<organism evidence="1">
    <name type="scientific">Anguilla anguilla</name>
    <name type="common">European freshwater eel</name>
    <name type="synonym">Muraena anguilla</name>
    <dbReference type="NCBI Taxonomy" id="7936"/>
    <lineage>
        <taxon>Eukaryota</taxon>
        <taxon>Metazoa</taxon>
        <taxon>Chordata</taxon>
        <taxon>Craniata</taxon>
        <taxon>Vertebrata</taxon>
        <taxon>Euteleostomi</taxon>
        <taxon>Actinopterygii</taxon>
        <taxon>Neopterygii</taxon>
        <taxon>Teleostei</taxon>
        <taxon>Anguilliformes</taxon>
        <taxon>Anguillidae</taxon>
        <taxon>Anguilla</taxon>
    </lineage>
</organism>
<sequence length="44" mass="5376">MLLLIYNMFCENLLWVMKYYSNLKYIPVSKKTFTFPCSLRYVLS</sequence>
<accession>A0A0E9WIJ0</accession>
<name>A0A0E9WIJ0_ANGAN</name>
<protein>
    <submittedName>
        <fullName evidence="1">Uncharacterized protein</fullName>
    </submittedName>
</protein>